<dbReference type="PANTHER" id="PTHR48207:SF3">
    <property type="entry name" value="SUCCINATE--HYDROXYMETHYLGLUTARATE COA-TRANSFERASE"/>
    <property type="match status" value="1"/>
</dbReference>
<feature type="non-terminal residue" evidence="2">
    <location>
        <position position="1"/>
    </location>
</feature>
<evidence type="ECO:0000313" key="2">
    <source>
        <dbReference type="EMBL" id="MBL6811883.1"/>
    </source>
</evidence>
<evidence type="ECO:0000313" key="3">
    <source>
        <dbReference type="Proteomes" id="UP000744438"/>
    </source>
</evidence>
<accession>A0A937I4I7</accession>
<comment type="caution">
    <text evidence="2">The sequence shown here is derived from an EMBL/GenBank/DDBJ whole genome shotgun (WGS) entry which is preliminary data.</text>
</comment>
<sequence length="245" mass="27491">YATAPAYDHVVQAMAGATDIQSDLNEPAYIKTLLCDKITAYTICQSLSSALFKRERTGIADRLNLSMIDSAVFFLWPDGMMNHTLLDDDVATLPPLTKSYSLYKCKDGFLSIAALSDAQWFGIFRALGLPEYIEDERFNNAFARSENMVELVKSLTIFESLTVDDALQKLQDEDVPCSKTISLDELMTHPQIEANNLFQSINSDIQGKIRALRYPTKFDDNEMFNDKPAPALGEHKQEIIESLSN</sequence>
<proteinExistence type="predicted"/>
<dbReference type="AlphaFoldDB" id="A0A937I4I7"/>
<dbReference type="InterPro" id="IPR003673">
    <property type="entry name" value="CoA-Trfase_fam_III"/>
</dbReference>
<dbReference type="InterPro" id="IPR050483">
    <property type="entry name" value="CoA-transferase_III_domain"/>
</dbReference>
<dbReference type="GO" id="GO:0008410">
    <property type="term" value="F:CoA-transferase activity"/>
    <property type="evidence" value="ECO:0007669"/>
    <property type="project" value="TreeGrafter"/>
</dbReference>
<organism evidence="2 3">
    <name type="scientific">SAR86 cluster bacterium</name>
    <dbReference type="NCBI Taxonomy" id="2030880"/>
    <lineage>
        <taxon>Bacteria</taxon>
        <taxon>Pseudomonadati</taxon>
        <taxon>Pseudomonadota</taxon>
        <taxon>Gammaproteobacteria</taxon>
        <taxon>SAR86 cluster</taxon>
    </lineage>
</organism>
<dbReference type="InterPro" id="IPR044855">
    <property type="entry name" value="CoA-Trfase_III_dom3_sf"/>
</dbReference>
<dbReference type="PANTHER" id="PTHR48207">
    <property type="entry name" value="SUCCINATE--HYDROXYMETHYLGLUTARATE COA-TRANSFERASE"/>
    <property type="match status" value="1"/>
</dbReference>
<dbReference type="EMBL" id="JADHQC010000019">
    <property type="protein sequence ID" value="MBL6811883.1"/>
    <property type="molecule type" value="Genomic_DNA"/>
</dbReference>
<keyword evidence="1 2" id="KW-0808">Transferase</keyword>
<reference evidence="2" key="1">
    <citation type="submission" date="2020-10" db="EMBL/GenBank/DDBJ databases">
        <title>Microbiome of the Black Sea water column analyzed by genome centric metagenomics.</title>
        <authorList>
            <person name="Cabello-Yeves P.J."/>
            <person name="Callieri C."/>
            <person name="Picazo A."/>
            <person name="Mehrshad M."/>
            <person name="Haro-Moreno J.M."/>
            <person name="Roda-Garcia J."/>
            <person name="Dzembekova N."/>
            <person name="Slabakova V."/>
            <person name="Slabakova N."/>
            <person name="Moncheva S."/>
            <person name="Rodriguez-Valera F."/>
        </authorList>
    </citation>
    <scope>NUCLEOTIDE SEQUENCE</scope>
    <source>
        <strain evidence="2">BS307-5m-G49</strain>
    </source>
</reference>
<dbReference type="Proteomes" id="UP000744438">
    <property type="component" value="Unassembled WGS sequence"/>
</dbReference>
<gene>
    <name evidence="2" type="ORF">ISQ63_03250</name>
</gene>
<name>A0A937I4I7_9GAMM</name>
<dbReference type="Gene3D" id="3.40.50.10540">
    <property type="entry name" value="Crotonobetainyl-coa:carnitine coa-transferase, domain 1"/>
    <property type="match status" value="1"/>
</dbReference>
<protein>
    <submittedName>
        <fullName evidence="2">CoA transferase</fullName>
    </submittedName>
</protein>
<evidence type="ECO:0000256" key="1">
    <source>
        <dbReference type="ARBA" id="ARBA00022679"/>
    </source>
</evidence>
<dbReference type="InterPro" id="IPR023606">
    <property type="entry name" value="CoA-Trfase_III_dom_1_sf"/>
</dbReference>
<dbReference type="SUPFAM" id="SSF89796">
    <property type="entry name" value="CoA-transferase family III (CaiB/BaiF)"/>
    <property type="match status" value="1"/>
</dbReference>
<dbReference type="Gene3D" id="3.30.1540.10">
    <property type="entry name" value="formyl-coa transferase, domain 3"/>
    <property type="match status" value="1"/>
</dbReference>
<dbReference type="Pfam" id="PF02515">
    <property type="entry name" value="CoA_transf_3"/>
    <property type="match status" value="1"/>
</dbReference>